<dbReference type="SMART" id="SM00966">
    <property type="entry name" value="SpoVT_AbrB"/>
    <property type="match status" value="1"/>
</dbReference>
<name>A0A521FSE7_9RHOB</name>
<gene>
    <name evidence="2" type="ORF">SAMN06265173_1494</name>
</gene>
<dbReference type="InterPro" id="IPR037914">
    <property type="entry name" value="SpoVT-AbrB_sf"/>
</dbReference>
<dbReference type="Proteomes" id="UP000316030">
    <property type="component" value="Unassembled WGS sequence"/>
</dbReference>
<accession>A0A521FSE7</accession>
<reference evidence="2 3" key="1">
    <citation type="submission" date="2017-05" db="EMBL/GenBank/DDBJ databases">
        <authorList>
            <person name="Varghese N."/>
            <person name="Submissions S."/>
        </authorList>
    </citation>
    <scope>NUCLEOTIDE SEQUENCE [LARGE SCALE GENOMIC DNA]</scope>
    <source>
        <strain evidence="2 3">DSM 29506</strain>
    </source>
</reference>
<dbReference type="Gene3D" id="2.10.260.10">
    <property type="match status" value="1"/>
</dbReference>
<evidence type="ECO:0000313" key="2">
    <source>
        <dbReference type="EMBL" id="SMO99082.1"/>
    </source>
</evidence>
<dbReference type="InterPro" id="IPR007159">
    <property type="entry name" value="SpoVT-AbrB_dom"/>
</dbReference>
<dbReference type="AlphaFoldDB" id="A0A521FSE7"/>
<feature type="domain" description="SpoVT-AbrB" evidence="1">
    <location>
        <begin position="38"/>
        <end position="83"/>
    </location>
</feature>
<dbReference type="EMBL" id="FXTO01000049">
    <property type="protein sequence ID" value="SMO99082.1"/>
    <property type="molecule type" value="Genomic_DNA"/>
</dbReference>
<dbReference type="SUPFAM" id="SSF89447">
    <property type="entry name" value="AbrB/MazE/MraZ-like"/>
    <property type="match status" value="1"/>
</dbReference>
<proteinExistence type="predicted"/>
<dbReference type="GO" id="GO:0003677">
    <property type="term" value="F:DNA binding"/>
    <property type="evidence" value="ECO:0007669"/>
    <property type="project" value="InterPro"/>
</dbReference>
<organism evidence="2 3">
    <name type="scientific">Thalassovita litoralis</name>
    <dbReference type="NCBI Taxonomy" id="1010611"/>
    <lineage>
        <taxon>Bacteria</taxon>
        <taxon>Pseudomonadati</taxon>
        <taxon>Pseudomonadota</taxon>
        <taxon>Alphaproteobacteria</taxon>
        <taxon>Rhodobacterales</taxon>
        <taxon>Roseobacteraceae</taxon>
        <taxon>Thalassovita</taxon>
    </lineage>
</organism>
<keyword evidence="3" id="KW-1185">Reference proteome</keyword>
<protein>
    <submittedName>
        <fullName evidence="2">Antitoxin ChpS</fullName>
    </submittedName>
</protein>
<sequence length="116" mass="12830">MKRPEFVGGHQLPSWYRVHKMLYLSITMEAHVHTTNLRKVGGSVMMAVPPALLDLLHIGAGAKVGLAVDNGRLVVDPQPRPRYTLDELLAQCDGAAELTNDDRTWLDDTPMGDELI</sequence>
<evidence type="ECO:0000313" key="3">
    <source>
        <dbReference type="Proteomes" id="UP000316030"/>
    </source>
</evidence>
<evidence type="ECO:0000259" key="1">
    <source>
        <dbReference type="SMART" id="SM00966"/>
    </source>
</evidence>